<comment type="subcellular location">
    <subcellularLocation>
        <location evidence="1">Membrane</location>
        <topology evidence="1">Multi-pass membrane protein</topology>
    </subcellularLocation>
</comment>
<feature type="transmembrane region" description="Helical" evidence="9">
    <location>
        <begin position="77"/>
        <end position="99"/>
    </location>
</feature>
<protein>
    <recommendedName>
        <fullName evidence="10">G-protein coupled receptors family 1 profile domain-containing protein</fullName>
    </recommendedName>
</protein>
<dbReference type="PANTHER" id="PTHR24243:SF208">
    <property type="entry name" value="PYROKININ-1 RECEPTOR"/>
    <property type="match status" value="1"/>
</dbReference>
<feature type="transmembrane region" description="Helical" evidence="9">
    <location>
        <begin position="294"/>
        <end position="313"/>
    </location>
</feature>
<feature type="transmembrane region" description="Helical" evidence="9">
    <location>
        <begin position="119"/>
        <end position="141"/>
    </location>
</feature>
<dbReference type="InterPro" id="IPR017452">
    <property type="entry name" value="GPCR_Rhodpsn_7TM"/>
</dbReference>
<dbReference type="PRINTS" id="PR00237">
    <property type="entry name" value="GPCRRHODOPSN"/>
</dbReference>
<evidence type="ECO:0000256" key="3">
    <source>
        <dbReference type="ARBA" id="ARBA00022989"/>
    </source>
</evidence>
<keyword evidence="3 9" id="KW-1133">Transmembrane helix</keyword>
<dbReference type="Proteomes" id="UP000663852">
    <property type="component" value="Unassembled WGS sequence"/>
</dbReference>
<evidence type="ECO:0000313" key="11">
    <source>
        <dbReference type="EMBL" id="CAF1359253.1"/>
    </source>
</evidence>
<evidence type="ECO:0000256" key="7">
    <source>
        <dbReference type="ARBA" id="ARBA00023224"/>
    </source>
</evidence>
<keyword evidence="7 8" id="KW-0807">Transducer</keyword>
<evidence type="ECO:0000256" key="8">
    <source>
        <dbReference type="RuleBase" id="RU000688"/>
    </source>
</evidence>
<gene>
    <name evidence="11" type="ORF">EDS130_LOCUS33720</name>
</gene>
<evidence type="ECO:0000256" key="9">
    <source>
        <dbReference type="SAM" id="Phobius"/>
    </source>
</evidence>
<evidence type="ECO:0000259" key="10">
    <source>
        <dbReference type="PROSITE" id="PS50262"/>
    </source>
</evidence>
<feature type="domain" description="G-protein coupled receptors family 1 profile" evidence="10">
    <location>
        <begin position="57"/>
        <end position="364"/>
    </location>
</feature>
<keyword evidence="2 8" id="KW-0812">Transmembrane</keyword>
<dbReference type="GO" id="GO:0008188">
    <property type="term" value="F:neuropeptide receptor activity"/>
    <property type="evidence" value="ECO:0007669"/>
    <property type="project" value="TreeGrafter"/>
</dbReference>
<dbReference type="SUPFAM" id="SSF81321">
    <property type="entry name" value="Family A G protein-coupled receptor-like"/>
    <property type="match status" value="1"/>
</dbReference>
<feature type="transmembrane region" description="Helical" evidence="9">
    <location>
        <begin position="38"/>
        <end position="65"/>
    </location>
</feature>
<dbReference type="AlphaFoldDB" id="A0A815I5A1"/>
<evidence type="ECO:0000256" key="4">
    <source>
        <dbReference type="ARBA" id="ARBA00023040"/>
    </source>
</evidence>
<reference evidence="11" key="1">
    <citation type="submission" date="2021-02" db="EMBL/GenBank/DDBJ databases">
        <authorList>
            <person name="Nowell W R."/>
        </authorList>
    </citation>
    <scope>NUCLEOTIDE SEQUENCE</scope>
</reference>
<dbReference type="OrthoDB" id="5962705at2759"/>
<evidence type="ECO:0000256" key="2">
    <source>
        <dbReference type="ARBA" id="ARBA00022692"/>
    </source>
</evidence>
<dbReference type="PROSITE" id="PS50262">
    <property type="entry name" value="G_PROTEIN_RECEP_F1_2"/>
    <property type="match status" value="1"/>
</dbReference>
<dbReference type="PANTHER" id="PTHR24243">
    <property type="entry name" value="G-PROTEIN COUPLED RECEPTOR"/>
    <property type="match status" value="1"/>
</dbReference>
<feature type="transmembrane region" description="Helical" evidence="9">
    <location>
        <begin position="162"/>
        <end position="185"/>
    </location>
</feature>
<dbReference type="Gene3D" id="1.20.1070.10">
    <property type="entry name" value="Rhodopsin 7-helix transmembrane proteins"/>
    <property type="match status" value="1"/>
</dbReference>
<feature type="transmembrane region" description="Helical" evidence="9">
    <location>
        <begin position="344"/>
        <end position="367"/>
    </location>
</feature>
<comment type="similarity">
    <text evidence="8">Belongs to the G-protein coupled receptor 1 family.</text>
</comment>
<dbReference type="PROSITE" id="PS00237">
    <property type="entry name" value="G_PROTEIN_RECEP_F1_1"/>
    <property type="match status" value="1"/>
</dbReference>
<proteinExistence type="inferred from homology"/>
<evidence type="ECO:0000256" key="5">
    <source>
        <dbReference type="ARBA" id="ARBA00023136"/>
    </source>
</evidence>
<sequence length="538" mass="62795">MISSLDILPKGLNLTYDEEDELDRSVVNFLGHRRRNKFAFPILISLYSFIFATGLTGNLCTCVTIWKSRDMHTPTNFYLFSLAVSDLLLISLGLSVEMYNIYESWPWIFGESFCVFRTVVLEIVTSASILTVLCFTIERYLAICFPIVSQKVLGGLNRALKMIMIVWFLSFLLAVPYTFTAGVFVSVKGELRNMTIEILDSRICAIRPEYWEPMLYYMAVTTFLVFLVPIIVITVLYVLMGITLYKASHRPLNNNDGKKHEHIVLHHRGQRQFWLRQNTASLIKSRPIRNSRRAVLKMLVAVVIAFFICWAPFHTQRITAFVTRLLDKANKNITSDAATKFQEILFFASGILYYLSATVNPLLYNIMSRRYRNSFKRTLCRWRNVSPKPSYRNGRSYIYYNRDLARSPTTPYSTNPYHRTIQKTSSCNHYRDNLFTISMSKYKLVIGSRTFSRQDLHGDCRHKTSFHYRLSFTHKNERELEKEKMKLQLRQRKFSLNFIQQPKKHRARFIFTTNAPPLTPPNTSISDSKASHIKQYPY</sequence>
<accession>A0A815I5A1</accession>
<dbReference type="InterPro" id="IPR000276">
    <property type="entry name" value="GPCR_Rhodpsn"/>
</dbReference>
<keyword evidence="5 9" id="KW-0472">Membrane</keyword>
<dbReference type="EMBL" id="CAJNOJ010000273">
    <property type="protein sequence ID" value="CAF1359253.1"/>
    <property type="molecule type" value="Genomic_DNA"/>
</dbReference>
<keyword evidence="4 8" id="KW-0297">G-protein coupled receptor</keyword>
<comment type="caution">
    <text evidence="11">The sequence shown here is derived from an EMBL/GenBank/DDBJ whole genome shotgun (WGS) entry which is preliminary data.</text>
</comment>
<keyword evidence="6 8" id="KW-0675">Receptor</keyword>
<feature type="transmembrane region" description="Helical" evidence="9">
    <location>
        <begin position="215"/>
        <end position="240"/>
    </location>
</feature>
<name>A0A815I5A1_ADIRI</name>
<evidence type="ECO:0000256" key="1">
    <source>
        <dbReference type="ARBA" id="ARBA00004141"/>
    </source>
</evidence>
<dbReference type="GO" id="GO:0005886">
    <property type="term" value="C:plasma membrane"/>
    <property type="evidence" value="ECO:0007669"/>
    <property type="project" value="TreeGrafter"/>
</dbReference>
<evidence type="ECO:0000256" key="6">
    <source>
        <dbReference type="ARBA" id="ARBA00023170"/>
    </source>
</evidence>
<organism evidence="11 12">
    <name type="scientific">Adineta ricciae</name>
    <name type="common">Rotifer</name>
    <dbReference type="NCBI Taxonomy" id="249248"/>
    <lineage>
        <taxon>Eukaryota</taxon>
        <taxon>Metazoa</taxon>
        <taxon>Spiralia</taxon>
        <taxon>Gnathifera</taxon>
        <taxon>Rotifera</taxon>
        <taxon>Eurotatoria</taxon>
        <taxon>Bdelloidea</taxon>
        <taxon>Adinetida</taxon>
        <taxon>Adinetidae</taxon>
        <taxon>Adineta</taxon>
    </lineage>
</organism>
<dbReference type="Pfam" id="PF00001">
    <property type="entry name" value="7tm_1"/>
    <property type="match status" value="1"/>
</dbReference>
<evidence type="ECO:0000313" key="12">
    <source>
        <dbReference type="Proteomes" id="UP000663852"/>
    </source>
</evidence>